<feature type="domain" description="Luciferase-like" evidence="3">
    <location>
        <begin position="23"/>
        <end position="361"/>
    </location>
</feature>
<dbReference type="EMBL" id="JAQNDK010000001">
    <property type="protein sequence ID" value="MDC0676992.1"/>
    <property type="molecule type" value="Genomic_DNA"/>
</dbReference>
<evidence type="ECO:0000313" key="5">
    <source>
        <dbReference type="Proteomes" id="UP001217485"/>
    </source>
</evidence>
<gene>
    <name evidence="4" type="ORF">POL72_04520</name>
</gene>
<accession>A0ABT5BSB7</accession>
<comment type="caution">
    <text evidence="4">The sequence shown here is derived from an EMBL/GenBank/DDBJ whole genome shotgun (WGS) entry which is preliminary data.</text>
</comment>
<dbReference type="InterPro" id="IPR011251">
    <property type="entry name" value="Luciferase-like_dom"/>
</dbReference>
<dbReference type="RefSeq" id="WP_272093764.1">
    <property type="nucleotide sequence ID" value="NZ_JAQNDK010000001.1"/>
</dbReference>
<evidence type="ECO:0000259" key="3">
    <source>
        <dbReference type="Pfam" id="PF00296"/>
    </source>
</evidence>
<sequence length="391" mass="44317">MKIDLFTEMQSPRPWSEDHEHRIIMNTLEQAKLADRLGYGCWWQVEHHTAEEFSYSSAPEVMLAAISQHTTSMRLGHASVLSPFRFNHPIRVAERAAMLDHLSGGRLELGLARSTIPEWRTFNIPPDRTRDQMQQAFEMIPKMWTQERFSWKSEDAEINNVPIIPKPYQKPHPPLWQACSSLASFEQAGRNGVGALGVTLWAPPDQVKEWIGIYREAIRRCERPVGAFINNQVGFFTFAHCAETDQQAMENGAASAAAWYTNGSFTFFEAKEHFLRTHAEEQALAKDPAGGGLVGQLLRDRAGKTPAETKANAVLARIMQNEDVPNEEVFDALKEQNSLIVGSPETCRQKIKFYQDLGIDRLLSFQQVGRLSHEQVMSSIRQIGKLIPEFE</sequence>
<organism evidence="4 5">
    <name type="scientific">Sorangium atrum</name>
    <dbReference type="NCBI Taxonomy" id="2995308"/>
    <lineage>
        <taxon>Bacteria</taxon>
        <taxon>Pseudomonadati</taxon>
        <taxon>Myxococcota</taxon>
        <taxon>Polyangia</taxon>
        <taxon>Polyangiales</taxon>
        <taxon>Polyangiaceae</taxon>
        <taxon>Sorangium</taxon>
    </lineage>
</organism>
<name>A0ABT5BSB7_9BACT</name>
<proteinExistence type="predicted"/>
<protein>
    <submittedName>
        <fullName evidence="4">LLM class flavin-dependent oxidoreductase</fullName>
    </submittedName>
</protein>
<dbReference type="InterPro" id="IPR050766">
    <property type="entry name" value="Bact_Lucif_Oxidored"/>
</dbReference>
<evidence type="ECO:0000256" key="1">
    <source>
        <dbReference type="ARBA" id="ARBA00023002"/>
    </source>
</evidence>
<dbReference type="PANTHER" id="PTHR30137">
    <property type="entry name" value="LUCIFERASE-LIKE MONOOXYGENASE"/>
    <property type="match status" value="1"/>
</dbReference>
<dbReference type="SUPFAM" id="SSF51679">
    <property type="entry name" value="Bacterial luciferase-like"/>
    <property type="match status" value="1"/>
</dbReference>
<dbReference type="Proteomes" id="UP001217485">
    <property type="component" value="Unassembled WGS sequence"/>
</dbReference>
<keyword evidence="1" id="KW-0560">Oxidoreductase</keyword>
<dbReference type="Gene3D" id="3.20.20.30">
    <property type="entry name" value="Luciferase-like domain"/>
    <property type="match status" value="1"/>
</dbReference>
<reference evidence="4 5" key="1">
    <citation type="submission" date="2023-01" db="EMBL/GenBank/DDBJ databases">
        <title>Minimal conservation of predation-associated metabolite biosynthetic gene clusters underscores biosynthetic potential of Myxococcota including descriptions for ten novel species: Archangium lansinium sp. nov., Myxococcus landrumus sp. nov., Nannocystis bai.</title>
        <authorList>
            <person name="Ahearne A."/>
            <person name="Stevens C."/>
            <person name="Dowd S."/>
        </authorList>
    </citation>
    <scope>NUCLEOTIDE SEQUENCE [LARGE SCALE GENOMIC DNA]</scope>
    <source>
        <strain evidence="4 5">WIWO2</strain>
    </source>
</reference>
<keyword evidence="2" id="KW-0503">Monooxygenase</keyword>
<dbReference type="InterPro" id="IPR036661">
    <property type="entry name" value="Luciferase-like_sf"/>
</dbReference>
<keyword evidence="5" id="KW-1185">Reference proteome</keyword>
<evidence type="ECO:0000256" key="2">
    <source>
        <dbReference type="ARBA" id="ARBA00023033"/>
    </source>
</evidence>
<dbReference type="Pfam" id="PF00296">
    <property type="entry name" value="Bac_luciferase"/>
    <property type="match status" value="1"/>
</dbReference>
<dbReference type="PANTHER" id="PTHR30137:SF8">
    <property type="entry name" value="BLR5498 PROTEIN"/>
    <property type="match status" value="1"/>
</dbReference>
<evidence type="ECO:0000313" key="4">
    <source>
        <dbReference type="EMBL" id="MDC0676992.1"/>
    </source>
</evidence>